<evidence type="ECO:0000256" key="4">
    <source>
        <dbReference type="ARBA" id="ARBA00023082"/>
    </source>
</evidence>
<accession>A0A562J3G0</accession>
<evidence type="ECO:0000256" key="5">
    <source>
        <dbReference type="ARBA" id="ARBA00023125"/>
    </source>
</evidence>
<feature type="domain" description="RNA polymerase sigma-70 region 2" evidence="8">
    <location>
        <begin position="40"/>
        <end position="108"/>
    </location>
</feature>
<comment type="function">
    <text evidence="7">Sigma factors are initiation factors that promote the attachment of RNA polymerase to specific initiation sites and are then released. Sigma-S contributes to the protection against external stress, thus playing a role in cellular fitness and survival.</text>
</comment>
<evidence type="ECO:0000313" key="11">
    <source>
        <dbReference type="Proteomes" id="UP000315343"/>
    </source>
</evidence>
<keyword evidence="5" id="KW-0238">DNA-binding</keyword>
<dbReference type="InterPro" id="IPR013325">
    <property type="entry name" value="RNA_pol_sigma_r2"/>
</dbReference>
<dbReference type="EMBL" id="VLKH01000013">
    <property type="protein sequence ID" value="TWH77643.1"/>
    <property type="molecule type" value="Genomic_DNA"/>
</dbReference>
<dbReference type="GO" id="GO:0003677">
    <property type="term" value="F:DNA binding"/>
    <property type="evidence" value="ECO:0007669"/>
    <property type="project" value="UniProtKB-KW"/>
</dbReference>
<dbReference type="PIRSF" id="PIRSF002939">
    <property type="entry name" value="RNA_polymerase_sigma-H_factor"/>
    <property type="match status" value="1"/>
</dbReference>
<name>A0A562J3G0_9FIRM</name>
<comment type="caution">
    <text evidence="10">The sequence shown here is derived from an EMBL/GenBank/DDBJ whole genome shotgun (WGS) entry which is preliminary data.</text>
</comment>
<evidence type="ECO:0000256" key="1">
    <source>
        <dbReference type="ARBA" id="ARBA00007788"/>
    </source>
</evidence>
<dbReference type="InterPro" id="IPR013249">
    <property type="entry name" value="RNA_pol_sigma70_r4_t2"/>
</dbReference>
<evidence type="ECO:0000313" key="10">
    <source>
        <dbReference type="EMBL" id="TWH77643.1"/>
    </source>
</evidence>
<evidence type="ECO:0000256" key="2">
    <source>
        <dbReference type="ARBA" id="ARBA00021245"/>
    </source>
</evidence>
<dbReference type="OrthoDB" id="9783788at2"/>
<dbReference type="PANTHER" id="PTHR30385:SF1">
    <property type="entry name" value="RNA POLYMERASE SIGMA-H FACTOR"/>
    <property type="match status" value="1"/>
</dbReference>
<dbReference type="InterPro" id="IPR016371">
    <property type="entry name" value="RNA_pol_sigma-H_factor"/>
</dbReference>
<dbReference type="AlphaFoldDB" id="A0A562J3G0"/>
<evidence type="ECO:0000259" key="9">
    <source>
        <dbReference type="Pfam" id="PF08281"/>
    </source>
</evidence>
<dbReference type="GO" id="GO:0016987">
    <property type="term" value="F:sigma factor activity"/>
    <property type="evidence" value="ECO:0007669"/>
    <property type="project" value="UniProtKB-KW"/>
</dbReference>
<dbReference type="Pfam" id="PF08281">
    <property type="entry name" value="Sigma70_r4_2"/>
    <property type="match status" value="1"/>
</dbReference>
<dbReference type="RefSeq" id="WP_145086499.1">
    <property type="nucleotide sequence ID" value="NZ_DAMBUX010000012.1"/>
</dbReference>
<gene>
    <name evidence="10" type="ORF">LY60_03410</name>
</gene>
<dbReference type="Proteomes" id="UP000315343">
    <property type="component" value="Unassembled WGS sequence"/>
</dbReference>
<comment type="similarity">
    <text evidence="1">Belongs to the sigma-70 factor family.</text>
</comment>
<evidence type="ECO:0000256" key="6">
    <source>
        <dbReference type="ARBA" id="ARBA00023163"/>
    </source>
</evidence>
<reference evidence="10 11" key="1">
    <citation type="submission" date="2019-07" db="EMBL/GenBank/DDBJ databases">
        <title>Genomic Encyclopedia of Type Strains, Phase I: the one thousand microbial genomes (KMG-I) project.</title>
        <authorList>
            <person name="Kyrpides N."/>
        </authorList>
    </citation>
    <scope>NUCLEOTIDE SEQUENCE [LARGE SCALE GENOMIC DNA]</scope>
    <source>
        <strain evidence="10 11">DSM 13558</strain>
    </source>
</reference>
<dbReference type="InterPro" id="IPR036388">
    <property type="entry name" value="WH-like_DNA-bd_sf"/>
</dbReference>
<feature type="domain" description="RNA polymerase sigma factor 70 region 4 type 2" evidence="9">
    <location>
        <begin position="170"/>
        <end position="204"/>
    </location>
</feature>
<sequence length="215" mass="25354">MIPVVLFDNYIYNFDDYDNFSDEELVEKRNDGDKYAEECLYKRYTYVVKRITSSFFIIGGGKDDLFQEAMIGLIKAVNSYDGKFGAKFKTYAEVCVRRQVISAIRKTSTHMVKGISLYDYIDSENDSKVFDYYFSSENLNPEIVYINEEEKNLYYEQAKKILSRFEIEVLTEYEEGKSYEEISLVLNKSIKSIDNALQRVKRKICNNKEKMYMIN</sequence>
<dbReference type="Gene3D" id="1.10.1740.10">
    <property type="match status" value="1"/>
</dbReference>
<dbReference type="NCBIfam" id="TIGR02937">
    <property type="entry name" value="sigma70-ECF"/>
    <property type="match status" value="1"/>
</dbReference>
<organism evidence="10 11">
    <name type="scientific">Sedimentibacter saalensis</name>
    <dbReference type="NCBI Taxonomy" id="130788"/>
    <lineage>
        <taxon>Bacteria</taxon>
        <taxon>Bacillati</taxon>
        <taxon>Bacillota</taxon>
        <taxon>Tissierellia</taxon>
        <taxon>Sedimentibacter</taxon>
    </lineage>
</organism>
<keyword evidence="6" id="KW-0804">Transcription</keyword>
<proteinExistence type="inferred from homology"/>
<dbReference type="SUPFAM" id="SSF46894">
    <property type="entry name" value="C-terminal effector domain of the bipartite response regulators"/>
    <property type="match status" value="1"/>
</dbReference>
<dbReference type="Pfam" id="PF04542">
    <property type="entry name" value="Sigma70_r2"/>
    <property type="match status" value="1"/>
</dbReference>
<dbReference type="SUPFAM" id="SSF88946">
    <property type="entry name" value="Sigma2 domain of RNA polymerase sigma factors"/>
    <property type="match status" value="1"/>
</dbReference>
<evidence type="ECO:0000259" key="8">
    <source>
        <dbReference type="Pfam" id="PF04542"/>
    </source>
</evidence>
<dbReference type="InterPro" id="IPR014284">
    <property type="entry name" value="RNA_pol_sigma-70_dom"/>
</dbReference>
<keyword evidence="4" id="KW-0731">Sigma factor</keyword>
<protein>
    <recommendedName>
        <fullName evidence="2">RNA polymerase sigma factor SigS</fullName>
    </recommendedName>
</protein>
<keyword evidence="3" id="KW-0805">Transcription regulation</keyword>
<dbReference type="PANTHER" id="PTHR30385">
    <property type="entry name" value="SIGMA FACTOR F FLAGELLAR"/>
    <property type="match status" value="1"/>
</dbReference>
<evidence type="ECO:0000256" key="3">
    <source>
        <dbReference type="ARBA" id="ARBA00023015"/>
    </source>
</evidence>
<dbReference type="Gene3D" id="1.10.10.10">
    <property type="entry name" value="Winged helix-like DNA-binding domain superfamily/Winged helix DNA-binding domain"/>
    <property type="match status" value="1"/>
</dbReference>
<keyword evidence="11" id="KW-1185">Reference proteome</keyword>
<dbReference type="GO" id="GO:0006352">
    <property type="term" value="P:DNA-templated transcription initiation"/>
    <property type="evidence" value="ECO:0007669"/>
    <property type="project" value="InterPro"/>
</dbReference>
<dbReference type="InterPro" id="IPR007627">
    <property type="entry name" value="RNA_pol_sigma70_r2"/>
</dbReference>
<evidence type="ECO:0000256" key="7">
    <source>
        <dbReference type="ARBA" id="ARBA00024701"/>
    </source>
</evidence>
<dbReference type="InterPro" id="IPR016032">
    <property type="entry name" value="Sig_transdc_resp-reg_C-effctor"/>
</dbReference>